<dbReference type="Proteomes" id="UP001300692">
    <property type="component" value="Unassembled WGS sequence"/>
</dbReference>
<dbReference type="Pfam" id="PF00072">
    <property type="entry name" value="Response_reg"/>
    <property type="match status" value="1"/>
</dbReference>
<keyword evidence="8" id="KW-1185">Reference proteome</keyword>
<dbReference type="Gene3D" id="1.10.10.10">
    <property type="entry name" value="Winged helix-like DNA-binding domain superfamily/Winged helix DNA-binding domain"/>
    <property type="match status" value="1"/>
</dbReference>
<organism evidence="7 8">
    <name type="scientific">Reichenbachiella ulvae</name>
    <dbReference type="NCBI Taxonomy" id="2980104"/>
    <lineage>
        <taxon>Bacteria</taxon>
        <taxon>Pseudomonadati</taxon>
        <taxon>Bacteroidota</taxon>
        <taxon>Cytophagia</taxon>
        <taxon>Cytophagales</taxon>
        <taxon>Reichenbachiellaceae</taxon>
        <taxon>Reichenbachiella</taxon>
    </lineage>
</organism>
<dbReference type="GO" id="GO:0003677">
    <property type="term" value="F:DNA binding"/>
    <property type="evidence" value="ECO:0007669"/>
    <property type="project" value="UniProtKB-KW"/>
</dbReference>
<evidence type="ECO:0000259" key="5">
    <source>
        <dbReference type="PROSITE" id="PS50043"/>
    </source>
</evidence>
<evidence type="ECO:0000313" key="8">
    <source>
        <dbReference type="Proteomes" id="UP001300692"/>
    </source>
</evidence>
<dbReference type="PANTHER" id="PTHR43214">
    <property type="entry name" value="TWO-COMPONENT RESPONSE REGULATOR"/>
    <property type="match status" value="1"/>
</dbReference>
<dbReference type="PROSITE" id="PS50043">
    <property type="entry name" value="HTH_LUXR_2"/>
    <property type="match status" value="1"/>
</dbReference>
<comment type="caution">
    <text evidence="7">The sequence shown here is derived from an EMBL/GenBank/DDBJ whole genome shotgun (WGS) entry which is preliminary data.</text>
</comment>
<protein>
    <submittedName>
        <fullName evidence="7">DNA-binding response regulator</fullName>
    </submittedName>
</protein>
<keyword evidence="4" id="KW-0597">Phosphoprotein</keyword>
<evidence type="ECO:0000256" key="2">
    <source>
        <dbReference type="ARBA" id="ARBA00023125"/>
    </source>
</evidence>
<dbReference type="PRINTS" id="PR00038">
    <property type="entry name" value="HTHLUXR"/>
</dbReference>
<dbReference type="SMART" id="SM00421">
    <property type="entry name" value="HTH_LUXR"/>
    <property type="match status" value="1"/>
</dbReference>
<dbReference type="SUPFAM" id="SSF52172">
    <property type="entry name" value="CheY-like"/>
    <property type="match status" value="1"/>
</dbReference>
<dbReference type="RefSeq" id="WP_264139812.1">
    <property type="nucleotide sequence ID" value="NZ_JAOYOD010000001.1"/>
</dbReference>
<dbReference type="Pfam" id="PF00196">
    <property type="entry name" value="GerE"/>
    <property type="match status" value="1"/>
</dbReference>
<keyword evidence="3" id="KW-0804">Transcription</keyword>
<keyword evidence="1" id="KW-0805">Transcription regulation</keyword>
<evidence type="ECO:0000256" key="3">
    <source>
        <dbReference type="ARBA" id="ARBA00023163"/>
    </source>
</evidence>
<dbReference type="CDD" id="cd06170">
    <property type="entry name" value="LuxR_C_like"/>
    <property type="match status" value="1"/>
</dbReference>
<evidence type="ECO:0000256" key="1">
    <source>
        <dbReference type="ARBA" id="ARBA00023015"/>
    </source>
</evidence>
<proteinExistence type="predicted"/>
<dbReference type="Gene3D" id="3.40.50.2300">
    <property type="match status" value="1"/>
</dbReference>
<dbReference type="InterPro" id="IPR039420">
    <property type="entry name" value="WalR-like"/>
</dbReference>
<feature type="modified residue" description="4-aspartylphosphate" evidence="4">
    <location>
        <position position="53"/>
    </location>
</feature>
<dbReference type="InterPro" id="IPR011006">
    <property type="entry name" value="CheY-like_superfamily"/>
</dbReference>
<evidence type="ECO:0000256" key="4">
    <source>
        <dbReference type="PROSITE-ProRule" id="PRU00169"/>
    </source>
</evidence>
<dbReference type="PANTHER" id="PTHR43214:SF41">
    <property type="entry name" value="NITRATE_NITRITE RESPONSE REGULATOR PROTEIN NARP"/>
    <property type="match status" value="1"/>
</dbReference>
<dbReference type="InterPro" id="IPR036388">
    <property type="entry name" value="WH-like_DNA-bd_sf"/>
</dbReference>
<evidence type="ECO:0000259" key="6">
    <source>
        <dbReference type="PROSITE" id="PS50110"/>
    </source>
</evidence>
<feature type="domain" description="Response regulatory" evidence="6">
    <location>
        <begin position="4"/>
        <end position="117"/>
    </location>
</feature>
<dbReference type="EMBL" id="JAOYOD010000001">
    <property type="protein sequence ID" value="MCV9388919.1"/>
    <property type="molecule type" value="Genomic_DNA"/>
</dbReference>
<gene>
    <name evidence="7" type="ORF">N7U62_19735</name>
</gene>
<dbReference type="SUPFAM" id="SSF46894">
    <property type="entry name" value="C-terminal effector domain of the bipartite response regulators"/>
    <property type="match status" value="1"/>
</dbReference>
<evidence type="ECO:0000313" key="7">
    <source>
        <dbReference type="EMBL" id="MCV9388919.1"/>
    </source>
</evidence>
<accession>A0ABT3CZB5</accession>
<dbReference type="InterPro" id="IPR016032">
    <property type="entry name" value="Sig_transdc_resp-reg_C-effctor"/>
</dbReference>
<dbReference type="InterPro" id="IPR001789">
    <property type="entry name" value="Sig_transdc_resp-reg_receiver"/>
</dbReference>
<reference evidence="7 8" key="1">
    <citation type="submission" date="2022-10" db="EMBL/GenBank/DDBJ databases">
        <title>Comparative genomics and taxonomic characterization of three novel marine species of genus Reichenbachiella exhibiting antioxidant and polysaccharide degradation activities.</title>
        <authorList>
            <person name="Muhammad N."/>
            <person name="Lee Y.-J."/>
            <person name="Ko J."/>
            <person name="Kim S.-G."/>
        </authorList>
    </citation>
    <scope>NUCLEOTIDE SEQUENCE [LARGE SCALE GENOMIC DNA]</scope>
    <source>
        <strain evidence="7 8">ABR2-5</strain>
    </source>
</reference>
<dbReference type="SMART" id="SM00448">
    <property type="entry name" value="REC"/>
    <property type="match status" value="1"/>
</dbReference>
<dbReference type="PROSITE" id="PS00622">
    <property type="entry name" value="HTH_LUXR_1"/>
    <property type="match status" value="1"/>
</dbReference>
<name>A0ABT3CZB5_9BACT</name>
<keyword evidence="2 7" id="KW-0238">DNA-binding</keyword>
<feature type="domain" description="HTH luxR-type" evidence="5">
    <location>
        <begin position="130"/>
        <end position="195"/>
    </location>
</feature>
<sequence length="197" mass="22221">MDKKVLILEDEVLAANNIRLHLQKHQYESHIATSPERGKSLWSDHDFDIVICDINLGSDIDGIDFVTEVVKNQAAVVYLTAYSDISTLKRAEKTRPYAYVTKPYNIDQLLVTLNLAIVHSNEKASSQSAKAINDLDLTSREIEIAELLTRGHSSEKIAEILNISFNTVRTHRKNMLQKLGCNNTTELVVKYLTALRV</sequence>
<dbReference type="PROSITE" id="PS50110">
    <property type="entry name" value="RESPONSE_REGULATORY"/>
    <property type="match status" value="1"/>
</dbReference>
<dbReference type="InterPro" id="IPR000792">
    <property type="entry name" value="Tscrpt_reg_LuxR_C"/>
</dbReference>